<accession>A0A0E9QDK0</accession>
<protein>
    <submittedName>
        <fullName evidence="1">Uncharacterized protein</fullName>
    </submittedName>
</protein>
<evidence type="ECO:0000313" key="1">
    <source>
        <dbReference type="EMBL" id="JAH14849.1"/>
    </source>
</evidence>
<dbReference type="AlphaFoldDB" id="A0A0E9QDK0"/>
<reference evidence="1" key="1">
    <citation type="submission" date="2014-11" db="EMBL/GenBank/DDBJ databases">
        <authorList>
            <person name="Amaro Gonzalez C."/>
        </authorList>
    </citation>
    <scope>NUCLEOTIDE SEQUENCE</scope>
</reference>
<dbReference type="EMBL" id="GBXM01093728">
    <property type="protein sequence ID" value="JAH14849.1"/>
    <property type="molecule type" value="Transcribed_RNA"/>
</dbReference>
<proteinExistence type="predicted"/>
<reference evidence="1" key="2">
    <citation type="journal article" date="2015" name="Fish Shellfish Immunol.">
        <title>Early steps in the European eel (Anguilla anguilla)-Vibrio vulnificus interaction in the gills: Role of the RtxA13 toxin.</title>
        <authorList>
            <person name="Callol A."/>
            <person name="Pajuelo D."/>
            <person name="Ebbesson L."/>
            <person name="Teles M."/>
            <person name="MacKenzie S."/>
            <person name="Amaro C."/>
        </authorList>
    </citation>
    <scope>NUCLEOTIDE SEQUENCE</scope>
</reference>
<sequence length="33" mass="3710">MLCKAVRASLSFPSTQRKSVPLSDLIEQNITLY</sequence>
<name>A0A0E9QDK0_ANGAN</name>
<organism evidence="1">
    <name type="scientific">Anguilla anguilla</name>
    <name type="common">European freshwater eel</name>
    <name type="synonym">Muraena anguilla</name>
    <dbReference type="NCBI Taxonomy" id="7936"/>
    <lineage>
        <taxon>Eukaryota</taxon>
        <taxon>Metazoa</taxon>
        <taxon>Chordata</taxon>
        <taxon>Craniata</taxon>
        <taxon>Vertebrata</taxon>
        <taxon>Euteleostomi</taxon>
        <taxon>Actinopterygii</taxon>
        <taxon>Neopterygii</taxon>
        <taxon>Teleostei</taxon>
        <taxon>Anguilliformes</taxon>
        <taxon>Anguillidae</taxon>
        <taxon>Anguilla</taxon>
    </lineage>
</organism>